<dbReference type="SUPFAM" id="SSF56524">
    <property type="entry name" value="Oxidoreductase molybdopterin-binding domain"/>
    <property type="match status" value="1"/>
</dbReference>
<sequence length="164" mass="18933">MFNLKNRFLLLISLLIIPFFLIAKTGDIRIEGKIKIINDDGFFVLSKENFDKMEKSIIKTTTSWTPKGHRVTFEGVKLKDILNKVGAYGKTLRISALNNYWVDIPITDVENYGIILANRMDGKPLTIRDFGPYFSIYPVDDIPNLNKPIYLSRFVWQINKISVM</sequence>
<dbReference type="KEGG" id="sfo:Z042_14365"/>
<reference evidence="2 3" key="1">
    <citation type="submission" date="2014-01" db="EMBL/GenBank/DDBJ databases">
        <title>Isolation of Serratia multitudinisentens RB-25 from Ex-Landfill site.</title>
        <authorList>
            <person name="Robson E.H.J."/>
        </authorList>
    </citation>
    <scope>NUCLEOTIDE SEQUENCE [LARGE SCALE GENOMIC DNA]</scope>
    <source>
        <strain evidence="2 3">RB-25</strain>
    </source>
</reference>
<evidence type="ECO:0000313" key="2">
    <source>
        <dbReference type="EMBL" id="AHG20666.1"/>
    </source>
</evidence>
<protein>
    <submittedName>
        <fullName evidence="2">Oxidoreductase</fullName>
    </submittedName>
</protein>
<evidence type="ECO:0000259" key="1">
    <source>
        <dbReference type="Pfam" id="PF00174"/>
    </source>
</evidence>
<feature type="domain" description="Oxidoreductase molybdopterin-binding" evidence="1">
    <location>
        <begin position="59"/>
        <end position="128"/>
    </location>
</feature>
<dbReference type="InterPro" id="IPR036374">
    <property type="entry name" value="OxRdtase_Mopterin-bd_sf"/>
</dbReference>
<proteinExistence type="predicted"/>
<accession>W0LAB2</accession>
<keyword evidence="3" id="KW-1185">Reference proteome</keyword>
<dbReference type="RefSeq" id="WP_024910550.1">
    <property type="nucleotide sequence ID" value="NZ_CP007044.2"/>
</dbReference>
<dbReference type="eggNOG" id="COG3915">
    <property type="taxonomic scope" value="Bacteria"/>
</dbReference>
<evidence type="ECO:0000313" key="3">
    <source>
        <dbReference type="Proteomes" id="UP000019030"/>
    </source>
</evidence>
<dbReference type="OrthoDB" id="9798763at2"/>
<dbReference type="EMBL" id="CP007044">
    <property type="protein sequence ID" value="AHG20666.1"/>
    <property type="molecule type" value="Genomic_DNA"/>
</dbReference>
<dbReference type="Proteomes" id="UP000019030">
    <property type="component" value="Chromosome"/>
</dbReference>
<name>W0LAB2_9GAMM</name>
<dbReference type="AlphaFoldDB" id="W0LAB2"/>
<dbReference type="HOGENOM" id="CLU_110165_2_1_6"/>
<organism evidence="2 3">
    <name type="scientific">Chania multitudinisentens RB-25</name>
    <dbReference type="NCBI Taxonomy" id="1441930"/>
    <lineage>
        <taxon>Bacteria</taxon>
        <taxon>Pseudomonadati</taxon>
        <taxon>Pseudomonadota</taxon>
        <taxon>Gammaproteobacteria</taxon>
        <taxon>Enterobacterales</taxon>
        <taxon>Yersiniaceae</taxon>
        <taxon>Chania</taxon>
    </lineage>
</organism>
<gene>
    <name evidence="2" type="ORF">Z042_14365</name>
</gene>
<dbReference type="STRING" id="1441930.Z042_14365"/>
<dbReference type="InterPro" id="IPR000572">
    <property type="entry name" value="OxRdtase_Mopterin-bd_dom"/>
</dbReference>
<reference evidence="2 3" key="2">
    <citation type="submission" date="2015-03" db="EMBL/GenBank/DDBJ databases">
        <authorList>
            <person name="Chan K.-G."/>
        </authorList>
    </citation>
    <scope>NUCLEOTIDE SEQUENCE [LARGE SCALE GENOMIC DNA]</scope>
    <source>
        <strain evidence="2 3">RB-25</strain>
    </source>
</reference>
<dbReference type="Gene3D" id="3.90.420.10">
    <property type="entry name" value="Oxidoreductase, molybdopterin-binding domain"/>
    <property type="match status" value="1"/>
</dbReference>
<dbReference type="Pfam" id="PF00174">
    <property type="entry name" value="Oxidored_molyb"/>
    <property type="match status" value="1"/>
</dbReference>